<proteinExistence type="inferred from homology"/>
<keyword evidence="3" id="KW-1003">Cell membrane</keyword>
<evidence type="ECO:0000259" key="10">
    <source>
        <dbReference type="Pfam" id="PF04290"/>
    </source>
</evidence>
<evidence type="ECO:0000256" key="6">
    <source>
        <dbReference type="ARBA" id="ARBA00022989"/>
    </source>
</evidence>
<evidence type="ECO:0000256" key="9">
    <source>
        <dbReference type="SAM" id="Phobius"/>
    </source>
</evidence>
<feature type="domain" description="Tripartite ATP-independent periplasmic transporters DctQ component" evidence="10">
    <location>
        <begin position="27"/>
        <end position="158"/>
    </location>
</feature>
<accession>A0A1H0N7F9</accession>
<keyword evidence="2" id="KW-0813">Transport</keyword>
<dbReference type="Pfam" id="PF04290">
    <property type="entry name" value="DctQ"/>
    <property type="match status" value="1"/>
</dbReference>
<comment type="subcellular location">
    <subcellularLocation>
        <location evidence="1">Cell inner membrane</location>
        <topology evidence="1">Multi-pass membrane protein</topology>
    </subcellularLocation>
</comment>
<sequence length="169" mass="18766">MKKIVSIIETITNVLSGYLPALTVFLLMVMVLGEVLTRYVMQDPLSIADELGGFMLVGITFIGLAYTWKERSHVSVEIVTNMLSPGVRRWLKLFTLLLATVFCWPLIAGSYELLQDSLLFGSRSGSWMRTPLVYPQSVLLVGSVLLLLQLVAEIIKSVLELMNTGGNEK</sequence>
<evidence type="ECO:0000256" key="8">
    <source>
        <dbReference type="ARBA" id="ARBA00038436"/>
    </source>
</evidence>
<evidence type="ECO:0000256" key="3">
    <source>
        <dbReference type="ARBA" id="ARBA00022475"/>
    </source>
</evidence>
<evidence type="ECO:0000256" key="2">
    <source>
        <dbReference type="ARBA" id="ARBA00022448"/>
    </source>
</evidence>
<keyword evidence="6 9" id="KW-1133">Transmembrane helix</keyword>
<gene>
    <name evidence="11" type="ORF">SAMN05660330_01282</name>
</gene>
<feature type="transmembrane region" description="Helical" evidence="9">
    <location>
        <begin position="12"/>
        <end position="31"/>
    </location>
</feature>
<evidence type="ECO:0000313" key="11">
    <source>
        <dbReference type="EMBL" id="SDO88624.1"/>
    </source>
</evidence>
<keyword evidence="7 9" id="KW-0472">Membrane</keyword>
<organism evidence="11 12">
    <name type="scientific">Desulforhopalus singaporensis</name>
    <dbReference type="NCBI Taxonomy" id="91360"/>
    <lineage>
        <taxon>Bacteria</taxon>
        <taxon>Pseudomonadati</taxon>
        <taxon>Thermodesulfobacteriota</taxon>
        <taxon>Desulfobulbia</taxon>
        <taxon>Desulfobulbales</taxon>
        <taxon>Desulfocapsaceae</taxon>
        <taxon>Desulforhopalus</taxon>
    </lineage>
</organism>
<evidence type="ECO:0000256" key="1">
    <source>
        <dbReference type="ARBA" id="ARBA00004429"/>
    </source>
</evidence>
<evidence type="ECO:0000313" key="12">
    <source>
        <dbReference type="Proteomes" id="UP000199073"/>
    </source>
</evidence>
<dbReference type="OrthoDB" id="9797534at2"/>
<dbReference type="GO" id="GO:0022857">
    <property type="term" value="F:transmembrane transporter activity"/>
    <property type="evidence" value="ECO:0007669"/>
    <property type="project" value="TreeGrafter"/>
</dbReference>
<reference evidence="11 12" key="1">
    <citation type="submission" date="2016-10" db="EMBL/GenBank/DDBJ databases">
        <authorList>
            <person name="de Groot N.N."/>
        </authorList>
    </citation>
    <scope>NUCLEOTIDE SEQUENCE [LARGE SCALE GENOMIC DNA]</scope>
    <source>
        <strain evidence="11 12">DSM 12130</strain>
    </source>
</reference>
<feature type="transmembrane region" description="Helical" evidence="9">
    <location>
        <begin position="51"/>
        <end position="69"/>
    </location>
</feature>
<name>A0A1H0N7F9_9BACT</name>
<keyword evidence="4" id="KW-0997">Cell inner membrane</keyword>
<feature type="transmembrane region" description="Helical" evidence="9">
    <location>
        <begin position="131"/>
        <end position="152"/>
    </location>
</feature>
<evidence type="ECO:0000256" key="4">
    <source>
        <dbReference type="ARBA" id="ARBA00022519"/>
    </source>
</evidence>
<dbReference type="PANTHER" id="PTHR35011">
    <property type="entry name" value="2,3-DIKETO-L-GULONATE TRAP TRANSPORTER SMALL PERMEASE PROTEIN YIAM"/>
    <property type="match status" value="1"/>
</dbReference>
<protein>
    <submittedName>
        <fullName evidence="11">TRAP-type C4-dicarboxylate transport system, small permease component</fullName>
    </submittedName>
</protein>
<dbReference type="InterPro" id="IPR007387">
    <property type="entry name" value="TRAP_DctQ"/>
</dbReference>
<dbReference type="PANTHER" id="PTHR35011:SF10">
    <property type="entry name" value="TRAP TRANSPORTER SMALL PERMEASE PROTEIN"/>
    <property type="match status" value="1"/>
</dbReference>
<comment type="similarity">
    <text evidence="8">Belongs to the TRAP transporter small permease family.</text>
</comment>
<keyword evidence="5 9" id="KW-0812">Transmembrane</keyword>
<dbReference type="GO" id="GO:0005886">
    <property type="term" value="C:plasma membrane"/>
    <property type="evidence" value="ECO:0007669"/>
    <property type="project" value="UniProtKB-SubCell"/>
</dbReference>
<dbReference type="InterPro" id="IPR055348">
    <property type="entry name" value="DctQ"/>
</dbReference>
<dbReference type="STRING" id="91360.SAMN05660330_01282"/>
<dbReference type="GO" id="GO:0015740">
    <property type="term" value="P:C4-dicarboxylate transport"/>
    <property type="evidence" value="ECO:0007669"/>
    <property type="project" value="TreeGrafter"/>
</dbReference>
<dbReference type="Proteomes" id="UP000199073">
    <property type="component" value="Unassembled WGS sequence"/>
</dbReference>
<dbReference type="AlphaFoldDB" id="A0A1H0N7F9"/>
<keyword evidence="12" id="KW-1185">Reference proteome</keyword>
<feature type="transmembrane region" description="Helical" evidence="9">
    <location>
        <begin position="90"/>
        <end position="111"/>
    </location>
</feature>
<evidence type="ECO:0000256" key="5">
    <source>
        <dbReference type="ARBA" id="ARBA00022692"/>
    </source>
</evidence>
<dbReference type="EMBL" id="FNJI01000007">
    <property type="protein sequence ID" value="SDO88624.1"/>
    <property type="molecule type" value="Genomic_DNA"/>
</dbReference>
<dbReference type="RefSeq" id="WP_092220928.1">
    <property type="nucleotide sequence ID" value="NZ_FNJI01000007.1"/>
</dbReference>
<evidence type="ECO:0000256" key="7">
    <source>
        <dbReference type="ARBA" id="ARBA00023136"/>
    </source>
</evidence>